<name>A0A3A9ZLP8_9ACTN</name>
<proteinExistence type="predicted"/>
<protein>
    <submittedName>
        <fullName evidence="1">DivIVA domain-containing protein</fullName>
    </submittedName>
</protein>
<gene>
    <name evidence="1" type="ORF">D7223_09590</name>
</gene>
<dbReference type="Proteomes" id="UP000281726">
    <property type="component" value="Unassembled WGS sequence"/>
</dbReference>
<evidence type="ECO:0000313" key="1">
    <source>
        <dbReference type="EMBL" id="RKN48266.1"/>
    </source>
</evidence>
<evidence type="ECO:0000313" key="2">
    <source>
        <dbReference type="Proteomes" id="UP000281726"/>
    </source>
</evidence>
<dbReference type="NCBIfam" id="TIGR03544">
    <property type="entry name" value="DivI1A_domain"/>
    <property type="match status" value="2"/>
</dbReference>
<dbReference type="EMBL" id="RBAK01000003">
    <property type="protein sequence ID" value="RKN48266.1"/>
    <property type="molecule type" value="Genomic_DNA"/>
</dbReference>
<dbReference type="InterPro" id="IPR019933">
    <property type="entry name" value="DivIVA_domain"/>
</dbReference>
<keyword evidence="2" id="KW-1185">Reference proteome</keyword>
<dbReference type="AlphaFoldDB" id="A0A3A9ZLP8"/>
<dbReference type="OrthoDB" id="5198800at2"/>
<sequence length="161" mass="17171">MESYEFPVMLRGYDRREVDSIFTPAIAALAATDPRVRAEAAAALRRANPTVALRGYGRAQVDSAITRIVGQLEGPPGPVADSRPPGEPDPVAEFAVALRGYDTAAVDRLVDQVCRALASESAIARAEAATAIRAATFTTGLRGYDKRQVDRFLDQAARALG</sequence>
<comment type="caution">
    <text evidence="1">The sequence shown here is derived from an EMBL/GenBank/DDBJ whole genome shotgun (WGS) entry which is preliminary data.</text>
</comment>
<organism evidence="1 2">
    <name type="scientific">Micromonospora endolithica</name>
    <dbReference type="NCBI Taxonomy" id="230091"/>
    <lineage>
        <taxon>Bacteria</taxon>
        <taxon>Bacillati</taxon>
        <taxon>Actinomycetota</taxon>
        <taxon>Actinomycetes</taxon>
        <taxon>Micromonosporales</taxon>
        <taxon>Micromonosporaceae</taxon>
        <taxon>Micromonospora</taxon>
    </lineage>
</organism>
<dbReference type="Gene3D" id="6.10.250.660">
    <property type="match status" value="1"/>
</dbReference>
<dbReference type="RefSeq" id="WP_120727297.1">
    <property type="nucleotide sequence ID" value="NZ_RBAK01000003.1"/>
</dbReference>
<reference evidence="1 2" key="1">
    <citation type="journal article" date="2004" name="Syst. Appl. Microbiol.">
        <title>Cryptoendolithic actinomycetes from antarctic sandstone rock samples: Micromonospora endolithica sp. nov. and two isolates related to Micromonospora coerulea Jensen 1932.</title>
        <authorList>
            <person name="Hirsch P."/>
            <person name="Mevs U."/>
            <person name="Kroppenstedt R.M."/>
            <person name="Schumann P."/>
            <person name="Stackebrandt E."/>
        </authorList>
    </citation>
    <scope>NUCLEOTIDE SEQUENCE [LARGE SCALE GENOMIC DNA]</scope>
    <source>
        <strain evidence="1 2">JCM 12677</strain>
    </source>
</reference>
<accession>A0A3A9ZLP8</accession>